<dbReference type="GO" id="GO:0005634">
    <property type="term" value="C:nucleus"/>
    <property type="evidence" value="ECO:0007669"/>
    <property type="project" value="TreeGrafter"/>
</dbReference>
<dbReference type="Pfam" id="PF01937">
    <property type="entry name" value="ARMT1-like_dom"/>
    <property type="match status" value="1"/>
</dbReference>
<evidence type="ECO:0000313" key="12">
    <source>
        <dbReference type="Proteomes" id="UP000030671"/>
    </source>
</evidence>
<dbReference type="PANTHER" id="PTHR12260">
    <property type="entry name" value="DAMAGE-CONTROL PHOSPHATASE ARMT1"/>
    <property type="match status" value="1"/>
</dbReference>
<sequence length="614" mass="68666">MFEAPYLPYDPLDKSGYETVVKRWPVILTGIIDTVYRTNHDSSIEDLNVVDASDDQIPKNEARITEGKVLIENFSRLKYQMGRDRPLEPVPEDGEPMVDIYNAELARLEKDGKNTWFTAPWLFAECYLYRFIRAYFAQTKHWRAFDPFYAQKEATFQASGTAIHQLATTMHELEEEKSALESDPDKLQVLFKEMIQMCLWCDLSLLTHMTHEDIQHLQSVGKEAQQARQEFILKDDQNAVWEHVKTLKDARVDFVLDNAGFELYTDLVFADFLVTYTPYVSHVTFHPKLIPWFVSDVTPPDFAATLTALLSPTFFPPPPASSTPPSTDASPSPSPSPSSAHLHALVARWTAYFASGVFALSVPRDAPLGARSALAEFWTSPWPYWDMRAHAPALWGELRGSGLVVFKVRARYRKLTGDVQWPVSTPFSTATGESVCPLAGAFPLLSLRTNKADVAVGIPEAIAAALDARGEKWRTSGRCVFLFYVRVLVGPGLWLADGPLVACVQVRAGVLLACGRTASVNLWISWMPELGRASKCFWSGRVERNALAAQDTYICVYRQALSERAPVQPHLRHRGRVGSAASGYLRECAGPVWAKVCGTYGKLQADTPRRSIAE</sequence>
<evidence type="ECO:0000256" key="4">
    <source>
        <dbReference type="ARBA" id="ARBA00009519"/>
    </source>
</evidence>
<comment type="catalytic activity">
    <reaction evidence="8">
        <text>beta-D-fructose 6-phosphate = dihydroxyacetone + D-glyceraldehyde 3-phosphate</text>
        <dbReference type="Rhea" id="RHEA:28002"/>
        <dbReference type="ChEBI" id="CHEBI:16016"/>
        <dbReference type="ChEBI" id="CHEBI:57634"/>
        <dbReference type="ChEBI" id="CHEBI:59776"/>
    </reaction>
</comment>
<evidence type="ECO:0000256" key="9">
    <source>
        <dbReference type="SAM" id="MobiDB-lite"/>
    </source>
</evidence>
<dbReference type="Proteomes" id="UP000030671">
    <property type="component" value="Unassembled WGS sequence"/>
</dbReference>
<accession>W4KLE3</accession>
<dbReference type="EMBL" id="KI925455">
    <property type="protein sequence ID" value="ETW85861.1"/>
    <property type="molecule type" value="Genomic_DNA"/>
</dbReference>
<evidence type="ECO:0000256" key="5">
    <source>
        <dbReference type="ARBA" id="ARBA00022723"/>
    </source>
</evidence>
<dbReference type="eggNOG" id="KOG3870">
    <property type="taxonomic scope" value="Eukaryota"/>
</dbReference>
<evidence type="ECO:0000313" key="11">
    <source>
        <dbReference type="EMBL" id="ETW85861.1"/>
    </source>
</evidence>
<keyword evidence="5" id="KW-0479">Metal-binding</keyword>
<dbReference type="InterPro" id="IPR039763">
    <property type="entry name" value="ARMT1"/>
</dbReference>
<protein>
    <recommendedName>
        <fullName evidence="10">Damage-control phosphatase ARMT1-like metal-binding domain-containing protein</fullName>
    </recommendedName>
</protein>
<dbReference type="PANTHER" id="PTHR12260:SF6">
    <property type="entry name" value="DAMAGE-CONTROL PHOSPHATASE ARMT1"/>
    <property type="match status" value="1"/>
</dbReference>
<dbReference type="InterPro" id="IPR002791">
    <property type="entry name" value="ARMT1-like_metal-bd"/>
</dbReference>
<dbReference type="GO" id="GO:0016791">
    <property type="term" value="F:phosphatase activity"/>
    <property type="evidence" value="ECO:0007669"/>
    <property type="project" value="TreeGrafter"/>
</dbReference>
<dbReference type="GO" id="GO:0046872">
    <property type="term" value="F:metal ion binding"/>
    <property type="evidence" value="ECO:0007669"/>
    <property type="project" value="UniProtKB-KW"/>
</dbReference>
<comment type="cofactor">
    <cofactor evidence="2">
        <name>Mn(2+)</name>
        <dbReference type="ChEBI" id="CHEBI:29035"/>
    </cofactor>
</comment>
<dbReference type="KEGG" id="hir:HETIRDRAFT_309837"/>
<gene>
    <name evidence="11" type="ORF">HETIRDRAFT_309837</name>
</gene>
<evidence type="ECO:0000256" key="7">
    <source>
        <dbReference type="ARBA" id="ARBA00023211"/>
    </source>
</evidence>
<evidence type="ECO:0000256" key="3">
    <source>
        <dbReference type="ARBA" id="ARBA00001967"/>
    </source>
</evidence>
<feature type="region of interest" description="Disordered" evidence="9">
    <location>
        <begin position="318"/>
        <end position="337"/>
    </location>
</feature>
<keyword evidence="6" id="KW-0378">Hydrolase</keyword>
<dbReference type="AlphaFoldDB" id="W4KLE3"/>
<comment type="cofactor">
    <cofactor evidence="3">
        <name>Ni(2+)</name>
        <dbReference type="ChEBI" id="CHEBI:49786"/>
    </cofactor>
</comment>
<dbReference type="SUPFAM" id="SSF111321">
    <property type="entry name" value="AF1104-like"/>
    <property type="match status" value="1"/>
</dbReference>
<dbReference type="InParanoid" id="W4KLE3"/>
<evidence type="ECO:0000256" key="1">
    <source>
        <dbReference type="ARBA" id="ARBA00001326"/>
    </source>
</evidence>
<evidence type="ECO:0000256" key="6">
    <source>
        <dbReference type="ARBA" id="ARBA00022801"/>
    </source>
</evidence>
<organism evidence="11 12">
    <name type="scientific">Heterobasidion irregulare (strain TC 32-1)</name>
    <dbReference type="NCBI Taxonomy" id="747525"/>
    <lineage>
        <taxon>Eukaryota</taxon>
        <taxon>Fungi</taxon>
        <taxon>Dikarya</taxon>
        <taxon>Basidiomycota</taxon>
        <taxon>Agaricomycotina</taxon>
        <taxon>Agaricomycetes</taxon>
        <taxon>Russulales</taxon>
        <taxon>Bondarzewiaceae</taxon>
        <taxon>Heterobasidion</taxon>
        <taxon>Heterobasidion annosum species complex</taxon>
    </lineage>
</organism>
<dbReference type="InterPro" id="IPR036075">
    <property type="entry name" value="ARMT-1-like_metal-bd_sf"/>
</dbReference>
<name>W4KLE3_HETIT</name>
<proteinExistence type="inferred from homology"/>
<dbReference type="RefSeq" id="XP_009542673.1">
    <property type="nucleotide sequence ID" value="XM_009544378.1"/>
</dbReference>
<evidence type="ECO:0000259" key="10">
    <source>
        <dbReference type="Pfam" id="PF01937"/>
    </source>
</evidence>
<keyword evidence="7" id="KW-0464">Manganese</keyword>
<reference evidence="11 12" key="1">
    <citation type="journal article" date="2012" name="New Phytol.">
        <title>Insight into trade-off between wood decay and parasitism from the genome of a fungal forest pathogen.</title>
        <authorList>
            <person name="Olson A."/>
            <person name="Aerts A."/>
            <person name="Asiegbu F."/>
            <person name="Belbahri L."/>
            <person name="Bouzid O."/>
            <person name="Broberg A."/>
            <person name="Canback B."/>
            <person name="Coutinho P.M."/>
            <person name="Cullen D."/>
            <person name="Dalman K."/>
            <person name="Deflorio G."/>
            <person name="van Diepen L.T."/>
            <person name="Dunand C."/>
            <person name="Duplessis S."/>
            <person name="Durling M."/>
            <person name="Gonthier P."/>
            <person name="Grimwood J."/>
            <person name="Fossdal C.G."/>
            <person name="Hansson D."/>
            <person name="Henrissat B."/>
            <person name="Hietala A."/>
            <person name="Himmelstrand K."/>
            <person name="Hoffmeister D."/>
            <person name="Hogberg N."/>
            <person name="James T.Y."/>
            <person name="Karlsson M."/>
            <person name="Kohler A."/>
            <person name="Kues U."/>
            <person name="Lee Y.H."/>
            <person name="Lin Y.C."/>
            <person name="Lind M."/>
            <person name="Lindquist E."/>
            <person name="Lombard V."/>
            <person name="Lucas S."/>
            <person name="Lunden K."/>
            <person name="Morin E."/>
            <person name="Murat C."/>
            <person name="Park J."/>
            <person name="Raffaello T."/>
            <person name="Rouze P."/>
            <person name="Salamov A."/>
            <person name="Schmutz J."/>
            <person name="Solheim H."/>
            <person name="Stahlberg J."/>
            <person name="Velez H."/>
            <person name="de Vries R.P."/>
            <person name="Wiebenga A."/>
            <person name="Woodward S."/>
            <person name="Yakovlev I."/>
            <person name="Garbelotto M."/>
            <person name="Martin F."/>
            <person name="Grigoriev I.V."/>
            <person name="Stenlid J."/>
        </authorList>
    </citation>
    <scope>NUCLEOTIDE SEQUENCE [LARGE SCALE GENOMIC DNA]</scope>
    <source>
        <strain evidence="11 12">TC 32-1</strain>
    </source>
</reference>
<evidence type="ECO:0000256" key="8">
    <source>
        <dbReference type="ARBA" id="ARBA00048809"/>
    </source>
</evidence>
<dbReference type="OrthoDB" id="541375at2759"/>
<evidence type="ECO:0000256" key="2">
    <source>
        <dbReference type="ARBA" id="ARBA00001936"/>
    </source>
</evidence>
<dbReference type="Gene3D" id="1.20.930.60">
    <property type="match status" value="1"/>
</dbReference>
<comment type="catalytic activity">
    <reaction evidence="1">
        <text>beta-D-fructose 1-phosphate + H2O = D-fructose + phosphate</text>
        <dbReference type="Rhea" id="RHEA:35603"/>
        <dbReference type="ChEBI" id="CHEBI:15377"/>
        <dbReference type="ChEBI" id="CHEBI:37721"/>
        <dbReference type="ChEBI" id="CHEBI:43474"/>
        <dbReference type="ChEBI" id="CHEBI:138881"/>
    </reaction>
</comment>
<comment type="similarity">
    <text evidence="4">Belongs to the damage-control phosphatase family. Sugar phosphate phosphatase III subfamily.</text>
</comment>
<feature type="domain" description="Damage-control phosphatase ARMT1-like metal-binding" evidence="10">
    <location>
        <begin position="19"/>
        <end position="460"/>
    </location>
</feature>
<keyword evidence="12" id="KW-1185">Reference proteome</keyword>
<dbReference type="GO" id="GO:0006974">
    <property type="term" value="P:DNA damage response"/>
    <property type="evidence" value="ECO:0007669"/>
    <property type="project" value="TreeGrafter"/>
</dbReference>
<dbReference type="GeneID" id="20669721"/>
<dbReference type="HOGENOM" id="CLU_030117_2_0_1"/>